<reference evidence="2 3" key="1">
    <citation type="journal article" date="2020" name="Harmful Algae">
        <title>Molecular and morphological characterization of a novel dihydroanatoxin-a producing Microcoleus species (cyanobacteria) from the Russian River, California, USA.</title>
        <authorList>
            <person name="Conklin K.Y."/>
            <person name="Stancheva R."/>
            <person name="Otten T.G."/>
            <person name="Fadness R."/>
            <person name="Boyer G.L."/>
            <person name="Read B."/>
            <person name="Zhang X."/>
            <person name="Sheath R.G."/>
        </authorList>
    </citation>
    <scope>NUCLEOTIDE SEQUENCE [LARGE SCALE GENOMIC DNA]</scope>
    <source>
        <strain evidence="2 3">PTRS2</strain>
    </source>
</reference>
<proteinExistence type="predicted"/>
<accession>A0ABU8YSE3</accession>
<protein>
    <submittedName>
        <fullName evidence="2">Uncharacterized protein</fullName>
    </submittedName>
</protein>
<feature type="transmembrane region" description="Helical" evidence="1">
    <location>
        <begin position="34"/>
        <end position="56"/>
    </location>
</feature>
<name>A0ABU8YSE3_9CYAN</name>
<keyword evidence="1" id="KW-0812">Transmembrane</keyword>
<organism evidence="2 3">
    <name type="scientific">Microcoleus anatoxicus PTRS2</name>
    <dbReference type="NCBI Taxonomy" id="2705321"/>
    <lineage>
        <taxon>Bacteria</taxon>
        <taxon>Bacillati</taxon>
        <taxon>Cyanobacteriota</taxon>
        <taxon>Cyanophyceae</taxon>
        <taxon>Oscillatoriophycideae</taxon>
        <taxon>Oscillatoriales</taxon>
        <taxon>Microcoleaceae</taxon>
        <taxon>Microcoleus</taxon>
        <taxon>Microcoleus anatoxicus</taxon>
    </lineage>
</organism>
<sequence>MSLSSLLSLGVLLLSRVMMPPATDFVLNSLMERGSLAVVSLARISIFVAVLTVVVVKSLLAVNGEAIALFS</sequence>
<dbReference type="EMBL" id="JBBLXS010000337">
    <property type="protein sequence ID" value="MEK0187315.1"/>
    <property type="molecule type" value="Genomic_DNA"/>
</dbReference>
<comment type="caution">
    <text evidence="2">The sequence shown here is derived from an EMBL/GenBank/DDBJ whole genome shotgun (WGS) entry which is preliminary data.</text>
</comment>
<gene>
    <name evidence="2" type="ORF">WMG39_21030</name>
</gene>
<keyword evidence="1" id="KW-1133">Transmembrane helix</keyword>
<keyword evidence="3" id="KW-1185">Reference proteome</keyword>
<evidence type="ECO:0000313" key="3">
    <source>
        <dbReference type="Proteomes" id="UP001384579"/>
    </source>
</evidence>
<keyword evidence="1" id="KW-0472">Membrane</keyword>
<evidence type="ECO:0000313" key="2">
    <source>
        <dbReference type="EMBL" id="MEK0187315.1"/>
    </source>
</evidence>
<dbReference type="Proteomes" id="UP001384579">
    <property type="component" value="Unassembled WGS sequence"/>
</dbReference>
<evidence type="ECO:0000256" key="1">
    <source>
        <dbReference type="SAM" id="Phobius"/>
    </source>
</evidence>